<evidence type="ECO:0000313" key="2">
    <source>
        <dbReference type="EMBL" id="KFD60855.1"/>
    </source>
</evidence>
<sequence>MLTSTWEKDGVISKALCATVEQCKLVRQYGRISYAYQDDSRFACCHPCDRFFRCLAAGIRSVLCSRCLSLVAFFFAVFRASTKGGYCCGSSLCRGSHIAVLYTTQVIDPTSMHFTISYSFGSQGFSFGKVNFATAQGNNVDVGSHSHRKTHWKRELGILERKLSAHAGTSRFSWCRRWNGGLPCLQRGGSCHCWSYGRAGQIQEVQYVSAHTVRCVQFDAYDKWKRTWRKLHPGNKPAELKCLPKETFKNGWRSIMHAGLNQGGLSIGNRHKALSRWKCATEELTRKSLTGSAACAGNLHKPVFANCQR</sequence>
<evidence type="ECO:0000313" key="3">
    <source>
        <dbReference type="Proteomes" id="UP000030764"/>
    </source>
</evidence>
<dbReference type="AlphaFoldDB" id="A0A085LRW9"/>
<dbReference type="EMBL" id="KL367645">
    <property type="protein sequence ID" value="KFD60855.1"/>
    <property type="molecule type" value="Genomic_DNA"/>
</dbReference>
<proteinExistence type="predicted"/>
<dbReference type="Proteomes" id="UP000030764">
    <property type="component" value="Unassembled WGS sequence"/>
</dbReference>
<accession>A0A085LRW9</accession>
<gene>
    <name evidence="1" type="ORF">M513_11393</name>
    <name evidence="2" type="ORF">M514_11393</name>
</gene>
<protein>
    <submittedName>
        <fullName evidence="1">Uncharacterized protein</fullName>
    </submittedName>
</protein>
<keyword evidence="3" id="KW-1185">Reference proteome</keyword>
<dbReference type="Proteomes" id="UP000030758">
    <property type="component" value="Unassembled WGS sequence"/>
</dbReference>
<evidence type="ECO:0000313" key="1">
    <source>
        <dbReference type="EMBL" id="KFD47715.1"/>
    </source>
</evidence>
<reference evidence="1 3" key="1">
    <citation type="journal article" date="2014" name="Nat. Genet.">
        <title>Genome and transcriptome of the porcine whipworm Trichuris suis.</title>
        <authorList>
            <person name="Jex A.R."/>
            <person name="Nejsum P."/>
            <person name="Schwarz E.M."/>
            <person name="Hu L."/>
            <person name="Young N.D."/>
            <person name="Hall R.S."/>
            <person name="Korhonen P.K."/>
            <person name="Liao S."/>
            <person name="Thamsborg S."/>
            <person name="Xia J."/>
            <person name="Xu P."/>
            <person name="Wang S."/>
            <person name="Scheerlinck J.P."/>
            <person name="Hofmann A."/>
            <person name="Sternberg P.W."/>
            <person name="Wang J."/>
            <person name="Gasser R.B."/>
        </authorList>
    </citation>
    <scope>NUCLEOTIDE SEQUENCE [LARGE SCALE GENOMIC DNA]</scope>
    <source>
        <strain evidence="2">DCEP-RM93F</strain>
        <strain evidence="1">DCEP-RM93M</strain>
    </source>
</reference>
<feature type="non-terminal residue" evidence="1">
    <location>
        <position position="309"/>
    </location>
</feature>
<organism evidence="1 3">
    <name type="scientific">Trichuris suis</name>
    <name type="common">pig whipworm</name>
    <dbReference type="NCBI Taxonomy" id="68888"/>
    <lineage>
        <taxon>Eukaryota</taxon>
        <taxon>Metazoa</taxon>
        <taxon>Ecdysozoa</taxon>
        <taxon>Nematoda</taxon>
        <taxon>Enoplea</taxon>
        <taxon>Dorylaimia</taxon>
        <taxon>Trichinellida</taxon>
        <taxon>Trichuridae</taxon>
        <taxon>Trichuris</taxon>
    </lineage>
</organism>
<dbReference type="EMBL" id="KL363316">
    <property type="protein sequence ID" value="KFD47715.1"/>
    <property type="molecule type" value="Genomic_DNA"/>
</dbReference>
<name>A0A085LRW9_9BILA</name>